<dbReference type="EMBL" id="AODF01000014">
    <property type="protein sequence ID" value="EUJ31996.1"/>
    <property type="molecule type" value="Genomic_DNA"/>
</dbReference>
<reference evidence="1 2" key="1">
    <citation type="journal article" date="2014" name="Int. J. Syst. Evol. Microbiol.">
        <title>Listeria floridensis sp. nov., Listeria aquatica sp. nov., Listeria cornellensis sp. nov., Listeria riparia sp. nov. and Listeria grandensis sp. nov., from agricultural and natural environments.</title>
        <authorList>
            <person name="den Bakker H.C."/>
            <person name="Warchocki S."/>
            <person name="Wright E.M."/>
            <person name="Allred A.F."/>
            <person name="Ahlstrom C."/>
            <person name="Manuel C.S."/>
            <person name="Stasiewicz M.J."/>
            <person name="Burrell A."/>
            <person name="Roof S."/>
            <person name="Strawn L."/>
            <person name="Fortes E.D."/>
            <person name="Nightingale K.K."/>
            <person name="Kephart D."/>
            <person name="Wiedmann M."/>
        </authorList>
    </citation>
    <scope>NUCLEOTIDE SEQUENCE [LARGE SCALE GENOMIC DNA]</scope>
    <source>
        <strain evidence="1 2">FSL S10-1187</strain>
    </source>
</reference>
<protein>
    <submittedName>
        <fullName evidence="1">Uncharacterized protein</fullName>
    </submittedName>
</protein>
<dbReference type="RefSeq" id="WP_241433566.1">
    <property type="nucleotide sequence ID" value="NZ_AODF01000014.1"/>
</dbReference>
<organism evidence="1 2">
    <name type="scientific">Listeria floridensis FSL S10-1187</name>
    <dbReference type="NCBI Taxonomy" id="1265817"/>
    <lineage>
        <taxon>Bacteria</taxon>
        <taxon>Bacillati</taxon>
        <taxon>Bacillota</taxon>
        <taxon>Bacilli</taxon>
        <taxon>Bacillales</taxon>
        <taxon>Listeriaceae</taxon>
        <taxon>Listeria</taxon>
    </lineage>
</organism>
<accession>A0ABN0RF80</accession>
<keyword evidence="2" id="KW-1185">Reference proteome</keyword>
<name>A0ABN0RF80_9LIST</name>
<sequence length="98" mass="11416">MKQSTETIAEAVFIINRHSKTATRPKYLYQLKRAALDKLIHEKRANKIGLQFSHNPKNCRQHSLVLIECASFFFHLPPDREDLKKTDSSRQTTKTFSD</sequence>
<evidence type="ECO:0000313" key="2">
    <source>
        <dbReference type="Proteomes" id="UP000019249"/>
    </source>
</evidence>
<dbReference type="InterPro" id="IPR025552">
    <property type="entry name" value="YkyB"/>
</dbReference>
<proteinExistence type="predicted"/>
<evidence type="ECO:0000313" key="1">
    <source>
        <dbReference type="EMBL" id="EUJ31996.1"/>
    </source>
</evidence>
<comment type="caution">
    <text evidence="1">The sequence shown here is derived from an EMBL/GenBank/DDBJ whole genome shotgun (WGS) entry which is preliminary data.</text>
</comment>
<dbReference type="Pfam" id="PF14177">
    <property type="entry name" value="YkyB"/>
    <property type="match status" value="1"/>
</dbReference>
<dbReference type="Proteomes" id="UP000019249">
    <property type="component" value="Unassembled WGS sequence"/>
</dbReference>
<gene>
    <name evidence="1" type="ORF">MFLO_07397</name>
</gene>